<dbReference type="SUPFAM" id="SSF47954">
    <property type="entry name" value="Cyclin-like"/>
    <property type="match status" value="2"/>
</dbReference>
<gene>
    <name evidence="4" type="ORF">GOP47_0022432</name>
</gene>
<dbReference type="EMBL" id="JABFUD020000022">
    <property type="protein sequence ID" value="KAI5061893.1"/>
    <property type="molecule type" value="Genomic_DNA"/>
</dbReference>
<keyword evidence="1" id="KW-0195">Cyclin</keyword>
<dbReference type="PANTHER" id="PTHR10026">
    <property type="entry name" value="CYCLIN"/>
    <property type="match status" value="1"/>
</dbReference>
<evidence type="ECO:0000313" key="5">
    <source>
        <dbReference type="Proteomes" id="UP000886520"/>
    </source>
</evidence>
<protein>
    <recommendedName>
        <fullName evidence="3">Cyclin-like domain-containing protein</fullName>
    </recommendedName>
</protein>
<evidence type="ECO:0000256" key="2">
    <source>
        <dbReference type="SAM" id="MobiDB-lite"/>
    </source>
</evidence>
<keyword evidence="5" id="KW-1185">Reference proteome</keyword>
<dbReference type="Proteomes" id="UP000886520">
    <property type="component" value="Chromosome 22"/>
</dbReference>
<organism evidence="4 5">
    <name type="scientific">Adiantum capillus-veneris</name>
    <name type="common">Maidenhair fern</name>
    <dbReference type="NCBI Taxonomy" id="13818"/>
    <lineage>
        <taxon>Eukaryota</taxon>
        <taxon>Viridiplantae</taxon>
        <taxon>Streptophyta</taxon>
        <taxon>Embryophyta</taxon>
        <taxon>Tracheophyta</taxon>
        <taxon>Polypodiopsida</taxon>
        <taxon>Polypodiidae</taxon>
        <taxon>Polypodiales</taxon>
        <taxon>Pteridineae</taxon>
        <taxon>Pteridaceae</taxon>
        <taxon>Vittarioideae</taxon>
        <taxon>Adiantum</taxon>
    </lineage>
</organism>
<evidence type="ECO:0000313" key="4">
    <source>
        <dbReference type="EMBL" id="KAI5061893.1"/>
    </source>
</evidence>
<feature type="region of interest" description="Disordered" evidence="2">
    <location>
        <begin position="425"/>
        <end position="472"/>
    </location>
</feature>
<proteinExistence type="inferred from homology"/>
<feature type="compositionally biased region" description="Polar residues" evidence="2">
    <location>
        <begin position="378"/>
        <end position="394"/>
    </location>
</feature>
<feature type="region of interest" description="Disordered" evidence="2">
    <location>
        <begin position="365"/>
        <end position="410"/>
    </location>
</feature>
<dbReference type="SMART" id="SM00385">
    <property type="entry name" value="CYCLIN"/>
    <property type="match status" value="2"/>
</dbReference>
<feature type="domain" description="Cyclin-like" evidence="3">
    <location>
        <begin position="126"/>
        <end position="220"/>
    </location>
</feature>
<sequence length="472" mass="52747">MCKPSATKFVLCNSYLLCFGPFPYADLSSSSTQVAQECIPGSFAKIVTIAVHVLQSILMPGSSQLSGPVAYDGNDVRFVAENENVAFPCSKGSLYIARDEIEERSPSKKDGIDSSKEYELRKLYCTFLKDLGIKLRMPHVVIATSTVFSHRFFLYQSHRKNDCYTIATACMFLAGKVEEARRALEEVVLVSYCLQNKNNPMAAQEFKEKEICERQKELVLLAEHMVLVTLDFELKVRHPHSFVLLAASKFKFDCEALVPVSYIILNDSLYTTLCLQFEPLHIAVSAMLLAAKLLKYKFPFKSWWKQFNVTQNQLKEICNQVLELYERERVSSSIVQSGSSSSSVDDKANFLADCPLTIPASNLQGHGTPKEHPMYNSGAFTSNSSLTRITNPKSSLPKRPSSVSMATTKPKLGFKDIPKASAKEVELTFWEPEAPSRKKRPTEDNTDVQHANRPKLAAIPKKGSKGVPTRSK</sequence>
<dbReference type="InterPro" id="IPR043198">
    <property type="entry name" value="Cyclin/Ssn8"/>
</dbReference>
<dbReference type="Pfam" id="PF00134">
    <property type="entry name" value="Cyclin_N"/>
    <property type="match status" value="1"/>
</dbReference>
<dbReference type="InterPro" id="IPR036915">
    <property type="entry name" value="Cyclin-like_sf"/>
</dbReference>
<evidence type="ECO:0000259" key="3">
    <source>
        <dbReference type="SMART" id="SM00385"/>
    </source>
</evidence>
<accession>A0A9D4U6H6</accession>
<dbReference type="GO" id="GO:0016538">
    <property type="term" value="F:cyclin-dependent protein serine/threonine kinase regulator activity"/>
    <property type="evidence" value="ECO:0007669"/>
    <property type="project" value="InterPro"/>
</dbReference>
<comment type="similarity">
    <text evidence="1">Belongs to the cyclin family.</text>
</comment>
<name>A0A9D4U6H6_ADICA</name>
<dbReference type="GO" id="GO:0006357">
    <property type="term" value="P:regulation of transcription by RNA polymerase II"/>
    <property type="evidence" value="ECO:0007669"/>
    <property type="project" value="InterPro"/>
</dbReference>
<feature type="domain" description="Cyclin-like" evidence="3">
    <location>
        <begin position="241"/>
        <end position="323"/>
    </location>
</feature>
<dbReference type="AlphaFoldDB" id="A0A9D4U6H6"/>
<evidence type="ECO:0000256" key="1">
    <source>
        <dbReference type="RuleBase" id="RU000383"/>
    </source>
</evidence>
<dbReference type="InterPro" id="IPR013763">
    <property type="entry name" value="Cyclin-like_dom"/>
</dbReference>
<dbReference type="Gene3D" id="1.10.472.10">
    <property type="entry name" value="Cyclin-like"/>
    <property type="match status" value="2"/>
</dbReference>
<reference evidence="4" key="1">
    <citation type="submission" date="2021-01" db="EMBL/GenBank/DDBJ databases">
        <title>Adiantum capillus-veneris genome.</title>
        <authorList>
            <person name="Fang Y."/>
            <person name="Liao Q."/>
        </authorList>
    </citation>
    <scope>NUCLEOTIDE SEQUENCE</scope>
    <source>
        <strain evidence="4">H3</strain>
        <tissue evidence="4">Leaf</tissue>
    </source>
</reference>
<dbReference type="OrthoDB" id="79090at2759"/>
<comment type="caution">
    <text evidence="4">The sequence shown here is derived from an EMBL/GenBank/DDBJ whole genome shotgun (WGS) entry which is preliminary data.</text>
</comment>
<dbReference type="InterPro" id="IPR006671">
    <property type="entry name" value="Cyclin_N"/>
</dbReference>